<dbReference type="InterPro" id="IPR000537">
    <property type="entry name" value="UbiA_prenyltransferase"/>
</dbReference>
<dbReference type="InterPro" id="IPR044878">
    <property type="entry name" value="UbiA_sf"/>
</dbReference>
<evidence type="ECO:0000256" key="5">
    <source>
        <dbReference type="ARBA" id="ARBA00022679"/>
    </source>
</evidence>
<proteinExistence type="inferred from homology"/>
<dbReference type="Gene3D" id="1.10.357.140">
    <property type="entry name" value="UbiA prenyltransferase"/>
    <property type="match status" value="1"/>
</dbReference>
<dbReference type="InterPro" id="IPR030470">
    <property type="entry name" value="UbiA_prenylTrfase_CS"/>
</dbReference>
<accession>A0A2P1P8B8</accession>
<evidence type="ECO:0000256" key="6">
    <source>
        <dbReference type="ARBA" id="ARBA00022692"/>
    </source>
</evidence>
<organism evidence="10 11">
    <name type="scientific">Candidatus Phycorickettsia trachydisci</name>
    <dbReference type="NCBI Taxonomy" id="2115978"/>
    <lineage>
        <taxon>Bacteria</taxon>
        <taxon>Pseudomonadati</taxon>
        <taxon>Pseudomonadota</taxon>
        <taxon>Alphaproteobacteria</taxon>
        <taxon>Rickettsiales</taxon>
        <taxon>Rickettsiaceae</taxon>
        <taxon>Candidatus Phycorickettsia</taxon>
    </lineage>
</organism>
<evidence type="ECO:0000256" key="3">
    <source>
        <dbReference type="ARBA" id="ARBA00005985"/>
    </source>
</evidence>
<dbReference type="OrthoDB" id="9782418at2"/>
<keyword evidence="7 9" id="KW-1133">Transmembrane helix</keyword>
<dbReference type="Pfam" id="PF01040">
    <property type="entry name" value="UbiA"/>
    <property type="match status" value="1"/>
</dbReference>
<dbReference type="FunFam" id="1.10.357.140:FF:000008">
    <property type="entry name" value="4-hydroxybenzoate octaprenyltransferase"/>
    <property type="match status" value="1"/>
</dbReference>
<dbReference type="GO" id="GO:0016765">
    <property type="term" value="F:transferase activity, transferring alkyl or aryl (other than methyl) groups"/>
    <property type="evidence" value="ECO:0007669"/>
    <property type="project" value="InterPro"/>
</dbReference>
<comment type="similarity">
    <text evidence="3">Belongs to the UbiA prenyltransferase family.</text>
</comment>
<dbReference type="CDD" id="cd13959">
    <property type="entry name" value="PT_UbiA_COQ2"/>
    <property type="match status" value="1"/>
</dbReference>
<dbReference type="InterPro" id="IPR039653">
    <property type="entry name" value="Prenyltransferase"/>
</dbReference>
<dbReference type="PANTHER" id="PTHR11048">
    <property type="entry name" value="PRENYLTRANSFERASES"/>
    <property type="match status" value="1"/>
</dbReference>
<keyword evidence="4" id="KW-1003">Cell membrane</keyword>
<comment type="subcellular location">
    <subcellularLocation>
        <location evidence="2">Membrane</location>
        <topology evidence="2">Multi-pass membrane protein</topology>
    </subcellularLocation>
</comment>
<dbReference type="GO" id="GO:0006744">
    <property type="term" value="P:ubiquinone biosynthetic process"/>
    <property type="evidence" value="ECO:0007669"/>
    <property type="project" value="TreeGrafter"/>
</dbReference>
<keyword evidence="11" id="KW-1185">Reference proteome</keyword>
<evidence type="ECO:0000256" key="4">
    <source>
        <dbReference type="ARBA" id="ARBA00022475"/>
    </source>
</evidence>
<evidence type="ECO:0000256" key="2">
    <source>
        <dbReference type="ARBA" id="ARBA00004141"/>
    </source>
</evidence>
<dbReference type="AlphaFoldDB" id="A0A2P1P8B8"/>
<feature type="transmembrane region" description="Helical" evidence="9">
    <location>
        <begin position="118"/>
        <end position="136"/>
    </location>
</feature>
<dbReference type="Gene3D" id="1.20.120.1780">
    <property type="entry name" value="UbiA prenyltransferase"/>
    <property type="match status" value="1"/>
</dbReference>
<name>A0A2P1P8B8_9RICK</name>
<reference evidence="10 11" key="1">
    <citation type="submission" date="2018-03" db="EMBL/GenBank/DDBJ databases">
        <title>A gene transfer event suggests a long-term partnership between eustigmatophyte algae and a novel lineage of endosymbiotic bacteria.</title>
        <authorList>
            <person name="Yurchenko T."/>
            <person name="Sevcikova T."/>
            <person name="Pribyl P."/>
            <person name="El Karkouri K."/>
            <person name="Klimes V."/>
            <person name="Amaral R."/>
            <person name="Zbrankova V."/>
            <person name="Kim E."/>
            <person name="Raoult D."/>
            <person name="Santos L.M.A."/>
            <person name="Elias M."/>
        </authorList>
    </citation>
    <scope>NUCLEOTIDE SEQUENCE [LARGE SCALE GENOMIC DNA]</scope>
    <source>
        <strain evidence="10">CCALA 838</strain>
    </source>
</reference>
<evidence type="ECO:0000256" key="8">
    <source>
        <dbReference type="ARBA" id="ARBA00023136"/>
    </source>
</evidence>
<dbReference type="RefSeq" id="WP_106874370.1">
    <property type="nucleotide sequence ID" value="NZ_CP027845.1"/>
</dbReference>
<feature type="transmembrane region" description="Helical" evidence="9">
    <location>
        <begin position="145"/>
        <end position="166"/>
    </location>
</feature>
<feature type="transmembrane region" description="Helical" evidence="9">
    <location>
        <begin position="215"/>
        <end position="236"/>
    </location>
</feature>
<dbReference type="PANTHER" id="PTHR11048:SF28">
    <property type="entry name" value="4-HYDROXYBENZOATE POLYPRENYLTRANSFERASE, MITOCHONDRIAL"/>
    <property type="match status" value="1"/>
</dbReference>
<evidence type="ECO:0000256" key="7">
    <source>
        <dbReference type="ARBA" id="ARBA00022989"/>
    </source>
</evidence>
<evidence type="ECO:0000256" key="1">
    <source>
        <dbReference type="ARBA" id="ARBA00001946"/>
    </source>
</evidence>
<keyword evidence="8 9" id="KW-0472">Membrane</keyword>
<feature type="transmembrane region" description="Helical" evidence="9">
    <location>
        <begin position="242"/>
        <end position="263"/>
    </location>
</feature>
<feature type="transmembrane region" description="Helical" evidence="9">
    <location>
        <begin position="92"/>
        <end position="112"/>
    </location>
</feature>
<protein>
    <submittedName>
        <fullName evidence="10">4-hydroxybenzoate polyprenyltransferase</fullName>
    </submittedName>
</protein>
<dbReference type="KEGG" id="ptc:phytr_5680"/>
<sequence length="290" mass="32872">MLSQHKGLSKHNIWTLLRLDKPTGFLLLFFPCLYSIILFYSTPLDLVYYIIFYFTGSVIMRGAGCIINDILDRDLDIKVARTASRPIASGAVSVNQALGLLSILLLTGLFLLTRLNTYAIHIGLLSFVGVCLYPLAKRYSYFPQVVLACIFNIGSIIAAANFLEYIPIEAFLIYIGCIFWTIGYDTVYGFMDINDDKKIGIKSLSIKLEDQNFKLYLTFFYSLFVLCLFISCIAITQNYASYLFLIVWGMLINEVFELDVFVVSKCQTHFNKAPQIGMISAFVMLLSRIL</sequence>
<keyword evidence="6 9" id="KW-0812">Transmembrane</keyword>
<dbReference type="EMBL" id="CP027845">
    <property type="protein sequence ID" value="AVP87511.1"/>
    <property type="molecule type" value="Genomic_DNA"/>
</dbReference>
<dbReference type="PROSITE" id="PS00943">
    <property type="entry name" value="UBIA"/>
    <property type="match status" value="1"/>
</dbReference>
<evidence type="ECO:0000313" key="10">
    <source>
        <dbReference type="EMBL" id="AVP87511.1"/>
    </source>
</evidence>
<keyword evidence="5 10" id="KW-0808">Transferase</keyword>
<evidence type="ECO:0000256" key="9">
    <source>
        <dbReference type="SAM" id="Phobius"/>
    </source>
</evidence>
<feature type="transmembrane region" description="Helical" evidence="9">
    <location>
        <begin position="46"/>
        <end position="71"/>
    </location>
</feature>
<dbReference type="Proteomes" id="UP000241762">
    <property type="component" value="Chromosome"/>
</dbReference>
<feature type="transmembrane region" description="Helical" evidence="9">
    <location>
        <begin position="172"/>
        <end position="194"/>
    </location>
</feature>
<gene>
    <name evidence="10" type="ORF">phytr_5680</name>
</gene>
<evidence type="ECO:0000313" key="11">
    <source>
        <dbReference type="Proteomes" id="UP000241762"/>
    </source>
</evidence>
<comment type="cofactor">
    <cofactor evidence="1">
        <name>Mg(2+)</name>
        <dbReference type="ChEBI" id="CHEBI:18420"/>
    </cofactor>
</comment>
<feature type="transmembrane region" description="Helical" evidence="9">
    <location>
        <begin position="21"/>
        <end position="40"/>
    </location>
</feature>
<dbReference type="GO" id="GO:0016020">
    <property type="term" value="C:membrane"/>
    <property type="evidence" value="ECO:0007669"/>
    <property type="project" value="UniProtKB-SubCell"/>
</dbReference>